<dbReference type="EMBL" id="OX465082">
    <property type="protein sequence ID" value="CAI9291601.1"/>
    <property type="molecule type" value="Genomic_DNA"/>
</dbReference>
<gene>
    <name evidence="1" type="ORF">LSALG_LOCUS30730</name>
</gene>
<protein>
    <submittedName>
        <fullName evidence="1">Uncharacterized protein</fullName>
    </submittedName>
</protein>
<dbReference type="AlphaFoldDB" id="A0AA35ZG21"/>
<accession>A0AA35ZG21</accession>
<proteinExistence type="predicted"/>
<evidence type="ECO:0000313" key="1">
    <source>
        <dbReference type="EMBL" id="CAI9291601.1"/>
    </source>
</evidence>
<organism evidence="1 2">
    <name type="scientific">Lactuca saligna</name>
    <name type="common">Willowleaf lettuce</name>
    <dbReference type="NCBI Taxonomy" id="75948"/>
    <lineage>
        <taxon>Eukaryota</taxon>
        <taxon>Viridiplantae</taxon>
        <taxon>Streptophyta</taxon>
        <taxon>Embryophyta</taxon>
        <taxon>Tracheophyta</taxon>
        <taxon>Spermatophyta</taxon>
        <taxon>Magnoliopsida</taxon>
        <taxon>eudicotyledons</taxon>
        <taxon>Gunneridae</taxon>
        <taxon>Pentapetalae</taxon>
        <taxon>asterids</taxon>
        <taxon>campanulids</taxon>
        <taxon>Asterales</taxon>
        <taxon>Asteraceae</taxon>
        <taxon>Cichorioideae</taxon>
        <taxon>Cichorieae</taxon>
        <taxon>Lactucinae</taxon>
        <taxon>Lactuca</taxon>
    </lineage>
</organism>
<sequence>MELFKAGNEHVLVVDTSLSTGPAIMPTSEAEITKGRLIVLCLEHKQNSHSGSMTFYSKRSSPFCDYRGGEKLSSSSLCSSPDDIDNNSCDGNGIKLEETEAWNLRLAYATNMRGIVLALCPYLDCYFLASAGSSILCYLASLFPENINLFWQDEVPSYVVNNPKKTGRSMQEEVDTSSYDVVKENAFEEDKGETNTYYLARGDPHLTTDGNLILIFKVTRGVSNE</sequence>
<evidence type="ECO:0000313" key="2">
    <source>
        <dbReference type="Proteomes" id="UP001177003"/>
    </source>
</evidence>
<reference evidence="1" key="1">
    <citation type="submission" date="2023-04" db="EMBL/GenBank/DDBJ databases">
        <authorList>
            <person name="Vijverberg K."/>
            <person name="Xiong W."/>
            <person name="Schranz E."/>
        </authorList>
    </citation>
    <scope>NUCLEOTIDE SEQUENCE</scope>
</reference>
<name>A0AA35ZG21_LACSI</name>
<dbReference type="Proteomes" id="UP001177003">
    <property type="component" value="Chromosome 6"/>
</dbReference>
<keyword evidence="2" id="KW-1185">Reference proteome</keyword>